<dbReference type="SUPFAM" id="SSF54285">
    <property type="entry name" value="MoaD/ThiS"/>
    <property type="match status" value="1"/>
</dbReference>
<dbReference type="GO" id="GO:0030366">
    <property type="term" value="F:molybdopterin synthase activity"/>
    <property type="evidence" value="ECO:0007669"/>
    <property type="project" value="UniProtKB-EC"/>
</dbReference>
<dbReference type="NCBIfam" id="TIGR01682">
    <property type="entry name" value="moaD"/>
    <property type="match status" value="1"/>
</dbReference>
<dbReference type="InterPro" id="IPR044672">
    <property type="entry name" value="MOCS2A"/>
</dbReference>
<dbReference type="InterPro" id="IPR003749">
    <property type="entry name" value="ThiS/MoaD-like"/>
</dbReference>
<keyword evidence="5" id="KW-1185">Reference proteome</keyword>
<dbReference type="Proteomes" id="UP000651208">
    <property type="component" value="Unassembled WGS sequence"/>
</dbReference>
<evidence type="ECO:0000256" key="2">
    <source>
        <dbReference type="ARBA" id="ARBA00024200"/>
    </source>
</evidence>
<dbReference type="NCBIfam" id="NF008347">
    <property type="entry name" value="PRK11130.1"/>
    <property type="match status" value="1"/>
</dbReference>
<comment type="similarity">
    <text evidence="2">Belongs to the MoaD family.</text>
</comment>
<dbReference type="Gene3D" id="3.10.20.30">
    <property type="match status" value="1"/>
</dbReference>
<protein>
    <recommendedName>
        <fullName evidence="3">Molybdopterin synthase sulfur carrier subunit</fullName>
    </recommendedName>
</protein>
<proteinExistence type="inferred from homology"/>
<dbReference type="RefSeq" id="WP_187754497.1">
    <property type="nucleotide sequence ID" value="NZ_JABURY010000006.1"/>
</dbReference>
<dbReference type="CDD" id="cd00754">
    <property type="entry name" value="Ubl_MoaD"/>
    <property type="match status" value="1"/>
</dbReference>
<evidence type="ECO:0000256" key="3">
    <source>
        <dbReference type="ARBA" id="ARBA00024247"/>
    </source>
</evidence>
<accession>A0ABR7QV18</accession>
<keyword evidence="1" id="KW-0547">Nucleotide-binding</keyword>
<dbReference type="InterPro" id="IPR016155">
    <property type="entry name" value="Mopterin_synth/thiamin_S_b"/>
</dbReference>
<keyword evidence="4" id="KW-0808">Transferase</keyword>
<dbReference type="EMBL" id="JABURY010000006">
    <property type="protein sequence ID" value="MBC9130048.1"/>
    <property type="molecule type" value="Genomic_DNA"/>
</dbReference>
<evidence type="ECO:0000256" key="1">
    <source>
        <dbReference type="ARBA" id="ARBA00022741"/>
    </source>
</evidence>
<organism evidence="4 5">
    <name type="scientific">Frischella japonica</name>
    <dbReference type="NCBI Taxonomy" id="2741544"/>
    <lineage>
        <taxon>Bacteria</taxon>
        <taxon>Pseudomonadati</taxon>
        <taxon>Pseudomonadota</taxon>
        <taxon>Gammaproteobacteria</taxon>
        <taxon>Orbales</taxon>
        <taxon>Orbaceae</taxon>
        <taxon>Frischella</taxon>
    </lineage>
</organism>
<name>A0ABR7QV18_9GAMM</name>
<comment type="caution">
    <text evidence="4">The sequence shown here is derived from an EMBL/GenBank/DDBJ whole genome shotgun (WGS) entry which is preliminary data.</text>
</comment>
<dbReference type="PANTHER" id="PTHR33359:SF1">
    <property type="entry name" value="MOLYBDOPTERIN SYNTHASE SULFUR CARRIER SUBUNIT"/>
    <property type="match status" value="1"/>
</dbReference>
<dbReference type="Pfam" id="PF02597">
    <property type="entry name" value="ThiS"/>
    <property type="match status" value="1"/>
</dbReference>
<evidence type="ECO:0000313" key="4">
    <source>
        <dbReference type="EMBL" id="MBC9130048.1"/>
    </source>
</evidence>
<reference evidence="4 5" key="1">
    <citation type="submission" date="2020-06" db="EMBL/GenBank/DDBJ databases">
        <title>Frischella cerana isolated from Apis cerana gut homogenate.</title>
        <authorList>
            <person name="Wolter L.A."/>
            <person name="Suenami S."/>
            <person name="Miyazaki R."/>
        </authorList>
    </citation>
    <scope>NUCLEOTIDE SEQUENCE [LARGE SCALE GENOMIC DNA]</scope>
    <source>
        <strain evidence="4 5">Ac13</strain>
    </source>
</reference>
<gene>
    <name evidence="4" type="primary">moaD</name>
    <name evidence="4" type="ORF">FcAc13_01865</name>
</gene>
<sequence>MIKILFFGQTRELIGVPSCEFQQSSLTVLELRDLLSARGDNWYYALTEKSCLCAVNQILVDDTHLIDNGDEVAFFPPVTGG</sequence>
<evidence type="ECO:0000313" key="5">
    <source>
        <dbReference type="Proteomes" id="UP000651208"/>
    </source>
</evidence>
<dbReference type="PANTHER" id="PTHR33359">
    <property type="entry name" value="MOLYBDOPTERIN SYNTHASE SULFUR CARRIER SUBUNIT"/>
    <property type="match status" value="1"/>
</dbReference>
<dbReference type="InterPro" id="IPR012675">
    <property type="entry name" value="Beta-grasp_dom_sf"/>
</dbReference>